<dbReference type="SUPFAM" id="SSF52833">
    <property type="entry name" value="Thioredoxin-like"/>
    <property type="match status" value="1"/>
</dbReference>
<name>A0ABY4U7F9_9SPHN</name>
<reference evidence="3 4" key="1">
    <citation type="submission" date="2022-06" db="EMBL/GenBank/DDBJ databases">
        <authorList>
            <person name="Liu G."/>
        </authorList>
    </citation>
    <scope>NUCLEOTIDE SEQUENCE [LARGE SCALE GENOMIC DNA]</scope>
    <source>
        <strain evidence="3 4">E4</strain>
    </source>
</reference>
<dbReference type="InterPro" id="IPR036282">
    <property type="entry name" value="Glutathione-S-Trfase_C_sf"/>
</dbReference>
<accession>A0ABY4U7F9</accession>
<evidence type="ECO:0000313" key="4">
    <source>
        <dbReference type="Proteomes" id="UP001056619"/>
    </source>
</evidence>
<evidence type="ECO:0000259" key="2">
    <source>
        <dbReference type="PROSITE" id="PS50405"/>
    </source>
</evidence>
<dbReference type="SFLD" id="SFLDG00358">
    <property type="entry name" value="Main_(cytGST)"/>
    <property type="match status" value="1"/>
</dbReference>
<dbReference type="PROSITE" id="PS50405">
    <property type="entry name" value="GST_CTER"/>
    <property type="match status" value="1"/>
</dbReference>
<dbReference type="PANTHER" id="PTHR44051">
    <property type="entry name" value="GLUTATHIONE S-TRANSFERASE-RELATED"/>
    <property type="match status" value="1"/>
</dbReference>
<dbReference type="PROSITE" id="PS50404">
    <property type="entry name" value="GST_NTER"/>
    <property type="match status" value="1"/>
</dbReference>
<dbReference type="InterPro" id="IPR010987">
    <property type="entry name" value="Glutathione-S-Trfase_C-like"/>
</dbReference>
<sequence>MNDWIAVMITILGRRNSSSVQLVMWAINEIGVEFERLDYGHGFATTNTPAYLAMNPMGRVPVLQDGPVTMFESAAILRYLGAAYGSETFWPACPRSRASLDAIAEWGKNTFAEGVLRIFVYEVRMSAATRDPAFLAAAVENLIPLAKIFEGFLRGREWVGGDHFTFADIACGHILHRYFSLDWDRPDLPMLRDYYEKLQQRTAYQQNAMVPFDDLKRSYRPL</sequence>
<dbReference type="RefSeq" id="WP_301642530.1">
    <property type="nucleotide sequence ID" value="NZ_CP098494.1"/>
</dbReference>
<dbReference type="PANTHER" id="PTHR44051:SF19">
    <property type="entry name" value="DISULFIDE-BOND OXIDOREDUCTASE YFCG"/>
    <property type="match status" value="1"/>
</dbReference>
<dbReference type="Pfam" id="PF13410">
    <property type="entry name" value="GST_C_2"/>
    <property type="match status" value="1"/>
</dbReference>
<feature type="domain" description="GST N-terminal" evidence="1">
    <location>
        <begin position="7"/>
        <end position="88"/>
    </location>
</feature>
<protein>
    <submittedName>
        <fullName evidence="3">Glutathione S-transferase family protein</fullName>
    </submittedName>
</protein>
<dbReference type="InterPro" id="IPR040079">
    <property type="entry name" value="Glutathione_S-Trfase"/>
</dbReference>
<keyword evidence="4" id="KW-1185">Reference proteome</keyword>
<dbReference type="Gene3D" id="3.40.30.10">
    <property type="entry name" value="Glutaredoxin"/>
    <property type="match status" value="1"/>
</dbReference>
<dbReference type="SUPFAM" id="SSF47616">
    <property type="entry name" value="GST C-terminal domain-like"/>
    <property type="match status" value="1"/>
</dbReference>
<dbReference type="InterPro" id="IPR036249">
    <property type="entry name" value="Thioredoxin-like_sf"/>
</dbReference>
<gene>
    <name evidence="3" type="ORF">NCF85_03390</name>
</gene>
<dbReference type="Gene3D" id="1.20.1050.10">
    <property type="match status" value="1"/>
</dbReference>
<evidence type="ECO:0000259" key="1">
    <source>
        <dbReference type="PROSITE" id="PS50404"/>
    </source>
</evidence>
<dbReference type="Proteomes" id="UP001056619">
    <property type="component" value="Chromosome"/>
</dbReference>
<feature type="domain" description="GST C-terminal" evidence="2">
    <location>
        <begin position="93"/>
        <end position="222"/>
    </location>
</feature>
<dbReference type="SFLD" id="SFLDG01150">
    <property type="entry name" value="Main.1:_Beta-like"/>
    <property type="match status" value="1"/>
</dbReference>
<dbReference type="InterPro" id="IPR004045">
    <property type="entry name" value="Glutathione_S-Trfase_N"/>
</dbReference>
<dbReference type="EMBL" id="CP098494">
    <property type="protein sequence ID" value="USA62037.1"/>
    <property type="molecule type" value="Genomic_DNA"/>
</dbReference>
<dbReference type="Pfam" id="PF02798">
    <property type="entry name" value="GST_N"/>
    <property type="match status" value="1"/>
</dbReference>
<proteinExistence type="predicted"/>
<organism evidence="3 4">
    <name type="scientific">Qipengyuania citrea</name>
    <dbReference type="NCBI Taxonomy" id="225971"/>
    <lineage>
        <taxon>Bacteria</taxon>
        <taxon>Pseudomonadati</taxon>
        <taxon>Pseudomonadota</taxon>
        <taxon>Alphaproteobacteria</taxon>
        <taxon>Sphingomonadales</taxon>
        <taxon>Erythrobacteraceae</taxon>
        <taxon>Qipengyuania</taxon>
    </lineage>
</organism>
<dbReference type="SFLD" id="SFLDS00019">
    <property type="entry name" value="Glutathione_Transferase_(cytos"/>
    <property type="match status" value="1"/>
</dbReference>
<evidence type="ECO:0000313" key="3">
    <source>
        <dbReference type="EMBL" id="USA62037.1"/>
    </source>
</evidence>